<evidence type="ECO:0000313" key="2">
    <source>
        <dbReference type="WBParaSite" id="Minc3s01661g25431"/>
    </source>
</evidence>
<proteinExistence type="predicted"/>
<keyword evidence="1" id="KW-1185">Reference proteome</keyword>
<accession>A0A914MKQ7</accession>
<protein>
    <submittedName>
        <fullName evidence="2">Uncharacterized protein</fullName>
    </submittedName>
</protein>
<dbReference type="Proteomes" id="UP000887563">
    <property type="component" value="Unplaced"/>
</dbReference>
<reference evidence="2" key="1">
    <citation type="submission" date="2022-11" db="UniProtKB">
        <authorList>
            <consortium name="WormBaseParasite"/>
        </authorList>
    </citation>
    <scope>IDENTIFICATION</scope>
</reference>
<organism evidence="1 2">
    <name type="scientific">Meloidogyne incognita</name>
    <name type="common">Southern root-knot nematode worm</name>
    <name type="synonym">Oxyuris incognita</name>
    <dbReference type="NCBI Taxonomy" id="6306"/>
    <lineage>
        <taxon>Eukaryota</taxon>
        <taxon>Metazoa</taxon>
        <taxon>Ecdysozoa</taxon>
        <taxon>Nematoda</taxon>
        <taxon>Chromadorea</taxon>
        <taxon>Rhabditida</taxon>
        <taxon>Tylenchina</taxon>
        <taxon>Tylenchomorpha</taxon>
        <taxon>Tylenchoidea</taxon>
        <taxon>Meloidogynidae</taxon>
        <taxon>Meloidogyninae</taxon>
        <taxon>Meloidogyne</taxon>
        <taxon>Meloidogyne incognita group</taxon>
    </lineage>
</organism>
<name>A0A914MKQ7_MELIC</name>
<dbReference type="AlphaFoldDB" id="A0A914MKQ7"/>
<dbReference type="WBParaSite" id="Minc3s01661g25431">
    <property type="protein sequence ID" value="Minc3s01661g25431"/>
    <property type="gene ID" value="Minc3s01661g25431"/>
</dbReference>
<sequence>MIHRLIYQPLMSFNQGFSYFVMLKREIGLRSTIAPTCISMDHFSRTYSFATSNAKSCADRWLLSALYRYRFPDILSP</sequence>
<evidence type="ECO:0000313" key="1">
    <source>
        <dbReference type="Proteomes" id="UP000887563"/>
    </source>
</evidence>